<evidence type="ECO:0000313" key="3">
    <source>
        <dbReference type="EMBL" id="MBA1159337.1"/>
    </source>
</evidence>
<dbReference type="RefSeq" id="WP_181054927.1">
    <property type="nucleotide sequence ID" value="NZ_JACDXJ010000004.1"/>
</dbReference>
<accession>A0A838BUX3</accession>
<dbReference type="Pfam" id="PF24072">
    <property type="entry name" value="T7_gp14"/>
    <property type="match status" value="1"/>
</dbReference>
<evidence type="ECO:0008006" key="5">
    <source>
        <dbReference type="Google" id="ProtNLM"/>
    </source>
</evidence>
<evidence type="ECO:0000313" key="4">
    <source>
        <dbReference type="Proteomes" id="UP000572984"/>
    </source>
</evidence>
<dbReference type="AlphaFoldDB" id="A0A838BUX3"/>
<sequence length="180" mass="18593">MCVAALPMIAMVSSLASAAVGAVGAIQQGNAAAASAKYNAAVNENNNVLAQRAAEDARKRGEQEAQEHNRRVSALRGKQTAAMAANGVDLTSGSPLNVTADTAQLGALDVLTIRNNTEREALGYEAQGMNFRAEANLNRMQAKSARQAGMIGAVGSVVSGFGQVADKWYKMGPSSIGKLT</sequence>
<keyword evidence="2" id="KW-0732">Signal</keyword>
<name>A0A838BUX3_9HYPH</name>
<feature type="signal peptide" evidence="2">
    <location>
        <begin position="1"/>
        <end position="18"/>
    </location>
</feature>
<reference evidence="3 4" key="1">
    <citation type="submission" date="2020-07" db="EMBL/GenBank/DDBJ databases">
        <title>Draft genome and description of Microvirga mediterraneensis Marseille-Q2068 sp. nov.</title>
        <authorList>
            <person name="Boxberger M."/>
        </authorList>
    </citation>
    <scope>NUCLEOTIDE SEQUENCE [LARGE SCALE GENOMIC DNA]</scope>
    <source>
        <strain evidence="3 4">Marseille-Q2068</strain>
    </source>
</reference>
<feature type="chain" id="PRO_5033008548" description="Internal virion protein B" evidence="2">
    <location>
        <begin position="19"/>
        <end position="180"/>
    </location>
</feature>
<evidence type="ECO:0000256" key="2">
    <source>
        <dbReference type="SAM" id="SignalP"/>
    </source>
</evidence>
<organism evidence="3 4">
    <name type="scientific">Microvirga mediterraneensis</name>
    <dbReference type="NCBI Taxonomy" id="2754695"/>
    <lineage>
        <taxon>Bacteria</taxon>
        <taxon>Pseudomonadati</taxon>
        <taxon>Pseudomonadota</taxon>
        <taxon>Alphaproteobacteria</taxon>
        <taxon>Hyphomicrobiales</taxon>
        <taxon>Methylobacteriaceae</taxon>
        <taxon>Microvirga</taxon>
    </lineage>
</organism>
<gene>
    <name evidence="3" type="ORF">H0S73_24995</name>
</gene>
<feature type="region of interest" description="Disordered" evidence="1">
    <location>
        <begin position="53"/>
        <end position="73"/>
    </location>
</feature>
<protein>
    <recommendedName>
        <fullName evidence="5">Internal virion protein B</fullName>
    </recommendedName>
</protein>
<proteinExistence type="predicted"/>
<feature type="compositionally biased region" description="Basic and acidic residues" evidence="1">
    <location>
        <begin position="53"/>
        <end position="70"/>
    </location>
</feature>
<comment type="caution">
    <text evidence="3">The sequence shown here is derived from an EMBL/GenBank/DDBJ whole genome shotgun (WGS) entry which is preliminary data.</text>
</comment>
<keyword evidence="4" id="KW-1185">Reference proteome</keyword>
<dbReference type="InterPro" id="IPR038996">
    <property type="entry name" value="Gp14"/>
</dbReference>
<evidence type="ECO:0000256" key="1">
    <source>
        <dbReference type="SAM" id="MobiDB-lite"/>
    </source>
</evidence>
<dbReference type="EMBL" id="JACDXJ010000004">
    <property type="protein sequence ID" value="MBA1159337.1"/>
    <property type="molecule type" value="Genomic_DNA"/>
</dbReference>
<dbReference type="Proteomes" id="UP000572984">
    <property type="component" value="Unassembled WGS sequence"/>
</dbReference>